<evidence type="ECO:0000259" key="2">
    <source>
        <dbReference type="Pfam" id="PF08378"/>
    </source>
</evidence>
<dbReference type="Pfam" id="PF08378">
    <property type="entry name" value="NERD"/>
    <property type="match status" value="1"/>
</dbReference>
<protein>
    <recommendedName>
        <fullName evidence="2">NERD domain-containing protein</fullName>
    </recommendedName>
</protein>
<keyword evidence="1" id="KW-0812">Transmembrane</keyword>
<accession>A0ABP8PHB6</accession>
<comment type="caution">
    <text evidence="3">The sequence shown here is derived from an EMBL/GenBank/DDBJ whole genome shotgun (WGS) entry which is preliminary data.</text>
</comment>
<name>A0ABP8PHB6_9ACTN</name>
<keyword evidence="1" id="KW-0472">Membrane</keyword>
<dbReference type="Proteomes" id="UP001500503">
    <property type="component" value="Unassembled WGS sequence"/>
</dbReference>
<reference evidence="4" key="1">
    <citation type="journal article" date="2019" name="Int. J. Syst. Evol. Microbiol.">
        <title>The Global Catalogue of Microorganisms (GCM) 10K type strain sequencing project: providing services to taxonomists for standard genome sequencing and annotation.</title>
        <authorList>
            <consortium name="The Broad Institute Genomics Platform"/>
            <consortium name="The Broad Institute Genome Sequencing Center for Infectious Disease"/>
            <person name="Wu L."/>
            <person name="Ma J."/>
        </authorList>
    </citation>
    <scope>NUCLEOTIDE SEQUENCE [LARGE SCALE GENOMIC DNA]</scope>
    <source>
        <strain evidence="4">JCM 17933</strain>
    </source>
</reference>
<feature type="transmembrane region" description="Helical" evidence="1">
    <location>
        <begin position="35"/>
        <end position="53"/>
    </location>
</feature>
<proteinExistence type="predicted"/>
<keyword evidence="4" id="KW-1185">Reference proteome</keyword>
<dbReference type="InterPro" id="IPR011528">
    <property type="entry name" value="NERD"/>
</dbReference>
<evidence type="ECO:0000313" key="3">
    <source>
        <dbReference type="EMBL" id="GAA4486214.1"/>
    </source>
</evidence>
<evidence type="ECO:0000313" key="4">
    <source>
        <dbReference type="Proteomes" id="UP001500503"/>
    </source>
</evidence>
<feature type="domain" description="NERD" evidence="2">
    <location>
        <begin position="90"/>
        <end position="185"/>
    </location>
</feature>
<dbReference type="EMBL" id="BAABHF010000010">
    <property type="protein sequence ID" value="GAA4486214.1"/>
    <property type="molecule type" value="Genomic_DNA"/>
</dbReference>
<keyword evidence="1" id="KW-1133">Transmembrane helix</keyword>
<gene>
    <name evidence="3" type="ORF">GCM10023191_011940</name>
</gene>
<evidence type="ECO:0000256" key="1">
    <source>
        <dbReference type="SAM" id="Phobius"/>
    </source>
</evidence>
<sequence>MPGRSIYSKNRATAAGESTQGYYEARWIRRRPRRVMIRLLVFLIPFIFFTLVLSWRNGLVIGSLAVAAEFTYVWRRHRMATEMFKSKRAARTTVRALYRLDRAGYYAFHDCLLEGKETAEHILVGPTGIWLIDSETFRAQPLLWPDDNRLDADEFPPVSPITTVRKHAQTMARFVRGALGKDIVTHAILAVSGAPWRRLKVEEVKGVPVIHSRLVASWILRNGDPIYSPEDVERITTTVAGRLSLRRQTSDDAIPWLTRALRLRRPDTRARRPSRRYLP</sequence>
<organism evidence="3 4">
    <name type="scientific">Actinoallomurus oryzae</name>
    <dbReference type="NCBI Taxonomy" id="502180"/>
    <lineage>
        <taxon>Bacteria</taxon>
        <taxon>Bacillati</taxon>
        <taxon>Actinomycetota</taxon>
        <taxon>Actinomycetes</taxon>
        <taxon>Streptosporangiales</taxon>
        <taxon>Thermomonosporaceae</taxon>
        <taxon>Actinoallomurus</taxon>
    </lineage>
</organism>